<dbReference type="GO" id="GO:0009279">
    <property type="term" value="C:cell outer membrane"/>
    <property type="evidence" value="ECO:0007669"/>
    <property type="project" value="UniProtKB-SubCell"/>
</dbReference>
<dbReference type="RefSeq" id="WP_039188162.1">
    <property type="nucleotide sequence ID" value="NZ_CAUFSP010000010.1"/>
</dbReference>
<dbReference type="Gene3D" id="3.30.310.170">
    <property type="entry name" value="Outer membrane protein assembly factor BamC"/>
    <property type="match status" value="1"/>
</dbReference>
<dbReference type="NCBIfam" id="NF008674">
    <property type="entry name" value="PRK11679.1"/>
    <property type="match status" value="1"/>
</dbReference>
<dbReference type="GO" id="GO:0051205">
    <property type="term" value="P:protein insertion into membrane"/>
    <property type="evidence" value="ECO:0007669"/>
    <property type="project" value="UniProtKB-UniRule"/>
</dbReference>
<dbReference type="PIRSF" id="PIRSF026343">
    <property type="entry name" value="NlpB"/>
    <property type="match status" value="1"/>
</dbReference>
<organism evidence="5 6">
    <name type="scientific">Hafnia paralvei</name>
    <dbReference type="NCBI Taxonomy" id="546367"/>
    <lineage>
        <taxon>Bacteria</taxon>
        <taxon>Pseudomonadati</taxon>
        <taxon>Pseudomonadota</taxon>
        <taxon>Gammaproteobacteria</taxon>
        <taxon>Enterobacterales</taxon>
        <taxon>Hafniaceae</taxon>
        <taxon>Hafnia</taxon>
    </lineage>
</organism>
<dbReference type="OrthoDB" id="5686855at2"/>
<name>A0A2A2M9Y8_9GAMM</name>
<comment type="subcellular location">
    <subcellularLocation>
        <location evidence="4">Cell outer membrane</location>
        <topology evidence="4">Lipid-anchor</topology>
    </subcellularLocation>
</comment>
<evidence type="ECO:0000256" key="3">
    <source>
        <dbReference type="ARBA" id="ARBA00023237"/>
    </source>
</evidence>
<sequence>MAYSVQKSAVATVVGISLVMMLSACSTDQRYKRQVSGDEAYLDATTLSELKTPAGMILPVQNGTYDVRLATAKGEVGKALDIRPPAQPLALLNGSRGQFVNGAAIVLVESTPGASSLWTQVTQAVQGLNYPIASRNDAGQTLTTDWISFQRGDEDVQYEGRYQISVQPQGYQTAVVVKSLGLKQGETAISEDSQTQRYAVSVLNNVVSGLDKYQTAQANARANRQVGDIDVQSGADDTGLPVLIARAPYTAVWDRLPSTLELIGMKVTDRSRPQGTISVTYKSISSSSWDDLGAKDPELKEGDYKIQVGDLDNRTSLQFLDSKGAPLTQSQNDALVSVFQAAFSKSNVSK</sequence>
<comment type="subunit">
    <text evidence="4">Part of the Bam complex, which is composed of the outer membrane protein BamA, and four lipoproteins BamB, BamC, BamD and BamE.</text>
</comment>
<protein>
    <recommendedName>
        <fullName evidence="4">Outer membrane protein assembly factor BamC</fullName>
    </recommendedName>
</protein>
<keyword evidence="1 4" id="KW-0732">Signal</keyword>
<keyword evidence="4" id="KW-0449">Lipoprotein</keyword>
<dbReference type="Proteomes" id="UP000218796">
    <property type="component" value="Unassembled WGS sequence"/>
</dbReference>
<proteinExistence type="inferred from homology"/>
<comment type="function">
    <text evidence="4">Part of the outer membrane protein assembly complex, which is involved in assembly and insertion of beta-barrel proteins into the outer membrane.</text>
</comment>
<keyword evidence="6" id="KW-1185">Reference proteome</keyword>
<comment type="similarity">
    <text evidence="4">Belongs to the BamC family.</text>
</comment>
<evidence type="ECO:0000256" key="2">
    <source>
        <dbReference type="ARBA" id="ARBA00023136"/>
    </source>
</evidence>
<evidence type="ECO:0000313" key="6">
    <source>
        <dbReference type="Proteomes" id="UP000218796"/>
    </source>
</evidence>
<evidence type="ECO:0000256" key="1">
    <source>
        <dbReference type="ARBA" id="ARBA00022729"/>
    </source>
</evidence>
<keyword evidence="3 4" id="KW-0998">Cell outer membrane</keyword>
<evidence type="ECO:0000313" key="5">
    <source>
        <dbReference type="EMBL" id="PAV95212.1"/>
    </source>
</evidence>
<reference evidence="5 6" key="1">
    <citation type="submission" date="2017-08" db="EMBL/GenBank/DDBJ databases">
        <title>Draft Genome Sequence of Hafnia alvei CITHA-6 Isolated from Raw Bovine Milk.</title>
        <authorList>
            <person name="Culligan E.P."/>
            <person name="Mcsweeney A."/>
            <person name="O'Doherty C."/>
            <person name="Gleeson E."/>
            <person name="O'Riordan D."/>
            <person name="Sleator R.D."/>
        </authorList>
    </citation>
    <scope>NUCLEOTIDE SEQUENCE [LARGE SCALE GENOMIC DNA]</scope>
    <source>
        <strain evidence="5 6">CITHA-6</strain>
    </source>
</reference>
<dbReference type="InterPro" id="IPR010653">
    <property type="entry name" value="NlpB/DapX"/>
</dbReference>
<keyword evidence="4" id="KW-0564">Palmitate</keyword>
<dbReference type="GO" id="GO:0043165">
    <property type="term" value="P:Gram-negative-bacterium-type cell outer membrane assembly"/>
    <property type="evidence" value="ECO:0007669"/>
    <property type="project" value="UniProtKB-UniRule"/>
</dbReference>
<dbReference type="HAMAP" id="MF_00924">
    <property type="entry name" value="OM_assembly_BamC"/>
    <property type="match status" value="1"/>
</dbReference>
<gene>
    <name evidence="4" type="primary">bamC</name>
    <name evidence="5" type="ORF">CJD50_17350</name>
</gene>
<evidence type="ECO:0000256" key="4">
    <source>
        <dbReference type="HAMAP-Rule" id="MF_00924"/>
    </source>
</evidence>
<dbReference type="Gene3D" id="3.30.530.50">
    <property type="match status" value="1"/>
</dbReference>
<dbReference type="AlphaFoldDB" id="A0A2A2M9Y8"/>
<dbReference type="InterPro" id="IPR042268">
    <property type="entry name" value="BamC_C"/>
</dbReference>
<dbReference type="PROSITE" id="PS51257">
    <property type="entry name" value="PROKAR_LIPOPROTEIN"/>
    <property type="match status" value="1"/>
</dbReference>
<keyword evidence="2 4" id="KW-0472">Membrane</keyword>
<comment type="caution">
    <text evidence="5">The sequence shown here is derived from an EMBL/GenBank/DDBJ whole genome shotgun (WGS) entry which is preliminary data.</text>
</comment>
<dbReference type="EMBL" id="NQMS01000008">
    <property type="protein sequence ID" value="PAV95212.1"/>
    <property type="molecule type" value="Genomic_DNA"/>
</dbReference>
<accession>A0A2A2M9Y8</accession>
<dbReference type="Pfam" id="PF06804">
    <property type="entry name" value="Lipoprotein_18"/>
    <property type="match status" value="1"/>
</dbReference>
<dbReference type="InterPro" id="IPR014524">
    <property type="entry name" value="BamC"/>
</dbReference>